<evidence type="ECO:0000256" key="10">
    <source>
        <dbReference type="RuleBase" id="RU365067"/>
    </source>
</evidence>
<dbReference type="AlphaFoldDB" id="A0AAW0G9W0"/>
<comment type="similarity">
    <text evidence="3 10">Belongs to the RFT1 family.</text>
</comment>
<sequence>MASSQPQSLLSTSLASASSLVLLQLFSRVFTFILNQALVRLVSPQVFGTAAIQFELLLSTILFLSREGVRNALLRSTASQGTKEKKDTSRDVLVANISLLPVLLGIPIALASTTLYLNASSSSTSSQPHFQLSVIIYAIAALFELLSEPLYIKAQNELRFDIRVRAEGTAVTLKTLSSF</sequence>
<evidence type="ECO:0000256" key="4">
    <source>
        <dbReference type="ARBA" id="ARBA00022692"/>
    </source>
</evidence>
<keyword evidence="10" id="KW-0813">Transport</keyword>
<organism evidence="11 12">
    <name type="scientific">Cerrena zonata</name>
    <dbReference type="NCBI Taxonomy" id="2478898"/>
    <lineage>
        <taxon>Eukaryota</taxon>
        <taxon>Fungi</taxon>
        <taxon>Dikarya</taxon>
        <taxon>Basidiomycota</taxon>
        <taxon>Agaricomycotina</taxon>
        <taxon>Agaricomycetes</taxon>
        <taxon>Polyporales</taxon>
        <taxon>Cerrenaceae</taxon>
        <taxon>Cerrena</taxon>
    </lineage>
</organism>
<dbReference type="PANTHER" id="PTHR13117:SF5">
    <property type="entry name" value="PROTEIN RFT1 HOMOLOG"/>
    <property type="match status" value="1"/>
</dbReference>
<accession>A0AAW0G9W0</accession>
<feature type="transmembrane region" description="Helical" evidence="10">
    <location>
        <begin position="47"/>
        <end position="65"/>
    </location>
</feature>
<keyword evidence="5 10" id="KW-0256">Endoplasmic reticulum</keyword>
<evidence type="ECO:0000313" key="11">
    <source>
        <dbReference type="EMBL" id="KAK7690223.1"/>
    </source>
</evidence>
<evidence type="ECO:0000256" key="6">
    <source>
        <dbReference type="ARBA" id="ARBA00022989"/>
    </source>
</evidence>
<comment type="function">
    <text evidence="9 10">Intramembrane glycolipid transporter that operates in the biosynthetic pathway of dolichol-linked oligosaccharides, the glycan precursors employed in protein asparagine (N)-glycosylation. The sequential addition of sugars to dolichol pyrophosphate produces dolichol-linked oligosaccharides containing fourteen sugars, including two GlcNAcs, nine mannoses and three glucoses. Once assembled, the oligosaccharide is transferred from the lipid to nascent proteins by oligosaccharyltransferases. The assembly of dolichol-linked oligosaccharides begins on the cytosolic side of the endoplasmic reticulum membrane and finishes in its lumen. RFT1 could mediate the translocation of the cytosolically oriented intermediate DolPP-GlcNAc2Man5, produced by ALG11, into the ER lumen where dolichol-linked oligosaccharides assembly continues. However, the intramembrane lipid transporter activity could not be confirmed in vitro.</text>
</comment>
<dbReference type="GO" id="GO:0006488">
    <property type="term" value="P:dolichol-linked oligosaccharide biosynthetic process"/>
    <property type="evidence" value="ECO:0007669"/>
    <property type="project" value="InterPro"/>
</dbReference>
<comment type="caution">
    <text evidence="10">Lacks conserved residue(s) required for the propagation of feature annotation.</text>
</comment>
<keyword evidence="6 10" id="KW-1133">Transmembrane helix</keyword>
<dbReference type="GO" id="GO:0034203">
    <property type="term" value="P:glycolipid translocation"/>
    <property type="evidence" value="ECO:0007669"/>
    <property type="project" value="TreeGrafter"/>
</dbReference>
<proteinExistence type="inferred from homology"/>
<comment type="subcellular location">
    <subcellularLocation>
        <location evidence="1 10">Endoplasmic reticulum membrane</location>
        <topology evidence="1 10">Multi-pass membrane protein</topology>
    </subcellularLocation>
</comment>
<gene>
    <name evidence="11" type="ORF">QCA50_006876</name>
</gene>
<evidence type="ECO:0000256" key="1">
    <source>
        <dbReference type="ARBA" id="ARBA00004477"/>
    </source>
</evidence>
<keyword evidence="7 10" id="KW-0472">Membrane</keyword>
<feature type="transmembrane region" description="Helical" evidence="10">
    <location>
        <begin position="129"/>
        <end position="146"/>
    </location>
</feature>
<dbReference type="Pfam" id="PF04506">
    <property type="entry name" value="Rft-1"/>
    <property type="match status" value="1"/>
</dbReference>
<protein>
    <recommendedName>
        <fullName evidence="8 10">Man(5)GlcNAc(2)-PP-dolichol translocation protein RFT1</fullName>
    </recommendedName>
</protein>
<dbReference type="GO" id="GO:0005789">
    <property type="term" value="C:endoplasmic reticulum membrane"/>
    <property type="evidence" value="ECO:0007669"/>
    <property type="project" value="UniProtKB-SubCell"/>
</dbReference>
<evidence type="ECO:0000256" key="3">
    <source>
        <dbReference type="ARBA" id="ARBA00010288"/>
    </source>
</evidence>
<evidence type="ECO:0000256" key="7">
    <source>
        <dbReference type="ARBA" id="ARBA00023136"/>
    </source>
</evidence>
<evidence type="ECO:0000313" key="12">
    <source>
        <dbReference type="Proteomes" id="UP001385951"/>
    </source>
</evidence>
<dbReference type="EMBL" id="JASBNA010000007">
    <property type="protein sequence ID" value="KAK7690223.1"/>
    <property type="molecule type" value="Genomic_DNA"/>
</dbReference>
<name>A0AAW0G9W0_9APHY</name>
<evidence type="ECO:0000256" key="8">
    <source>
        <dbReference type="ARBA" id="ARBA00044793"/>
    </source>
</evidence>
<evidence type="ECO:0000256" key="5">
    <source>
        <dbReference type="ARBA" id="ARBA00022824"/>
    </source>
</evidence>
<comment type="pathway">
    <text evidence="2">Protein modification; protein glycosylation.</text>
</comment>
<evidence type="ECO:0000256" key="9">
    <source>
        <dbReference type="ARBA" id="ARBA00045912"/>
    </source>
</evidence>
<feature type="transmembrane region" description="Helical" evidence="10">
    <location>
        <begin position="93"/>
        <end position="117"/>
    </location>
</feature>
<keyword evidence="12" id="KW-1185">Reference proteome</keyword>
<comment type="caution">
    <text evidence="11">The sequence shown here is derived from an EMBL/GenBank/DDBJ whole genome shotgun (WGS) entry which is preliminary data.</text>
</comment>
<dbReference type="PANTHER" id="PTHR13117">
    <property type="entry name" value="ENDOPLASMIC RETICULUM MULTISPAN TRANSMEMBRANE PROTEIN-RELATED"/>
    <property type="match status" value="1"/>
</dbReference>
<keyword evidence="4 10" id="KW-0812">Transmembrane</keyword>
<reference evidence="11 12" key="1">
    <citation type="submission" date="2022-09" db="EMBL/GenBank/DDBJ databases">
        <authorList>
            <person name="Palmer J.M."/>
        </authorList>
    </citation>
    <scope>NUCLEOTIDE SEQUENCE [LARGE SCALE GENOMIC DNA]</scope>
    <source>
        <strain evidence="11 12">DSM 7382</strain>
    </source>
</reference>
<dbReference type="Proteomes" id="UP001385951">
    <property type="component" value="Unassembled WGS sequence"/>
</dbReference>
<evidence type="ECO:0000256" key="2">
    <source>
        <dbReference type="ARBA" id="ARBA00004922"/>
    </source>
</evidence>
<dbReference type="InterPro" id="IPR007594">
    <property type="entry name" value="RFT1"/>
</dbReference>